<reference evidence="4 5" key="1">
    <citation type="journal article" date="2015" name="Nature">
        <title>rRNA introns, odd ribosomes, and small enigmatic genomes across a large radiation of phyla.</title>
        <authorList>
            <person name="Brown C.T."/>
            <person name="Hug L.A."/>
            <person name="Thomas B.C."/>
            <person name="Sharon I."/>
            <person name="Castelle C.J."/>
            <person name="Singh A."/>
            <person name="Wilkins M.J."/>
            <person name="Williams K.H."/>
            <person name="Banfield J.F."/>
        </authorList>
    </citation>
    <scope>NUCLEOTIDE SEQUENCE [LARGE SCALE GENOMIC DNA]</scope>
</reference>
<evidence type="ECO:0000256" key="2">
    <source>
        <dbReference type="PROSITE-ProRule" id="PRU00169"/>
    </source>
</evidence>
<comment type="caution">
    <text evidence="4">The sequence shown here is derived from an EMBL/GenBank/DDBJ whole genome shotgun (WGS) entry which is preliminary data.</text>
</comment>
<dbReference type="InterPro" id="IPR001789">
    <property type="entry name" value="Sig_transdc_resp-reg_receiver"/>
</dbReference>
<dbReference type="GO" id="GO:0000160">
    <property type="term" value="P:phosphorelay signal transduction system"/>
    <property type="evidence" value="ECO:0007669"/>
    <property type="project" value="InterPro"/>
</dbReference>
<dbReference type="SUPFAM" id="SSF52172">
    <property type="entry name" value="CheY-like"/>
    <property type="match status" value="1"/>
</dbReference>
<dbReference type="InterPro" id="IPR050595">
    <property type="entry name" value="Bact_response_regulator"/>
</dbReference>
<dbReference type="PANTHER" id="PTHR44591:SF3">
    <property type="entry name" value="RESPONSE REGULATORY DOMAIN-CONTAINING PROTEIN"/>
    <property type="match status" value="1"/>
</dbReference>
<organism evidence="4 5">
    <name type="scientific">Candidatus Daviesbacteria bacterium GW2011_GWA2_42_7</name>
    <dbReference type="NCBI Taxonomy" id="1618425"/>
    <lineage>
        <taxon>Bacteria</taxon>
        <taxon>Candidatus Daviesiibacteriota</taxon>
    </lineage>
</organism>
<evidence type="ECO:0000259" key="3">
    <source>
        <dbReference type="PROSITE" id="PS50110"/>
    </source>
</evidence>
<gene>
    <name evidence="4" type="ORF">UV41_C0038G0004</name>
</gene>
<evidence type="ECO:0000313" key="4">
    <source>
        <dbReference type="EMBL" id="KKS70019.1"/>
    </source>
</evidence>
<dbReference type="CDD" id="cd00156">
    <property type="entry name" value="REC"/>
    <property type="match status" value="1"/>
</dbReference>
<name>A0A0G1B9X4_9BACT</name>
<dbReference type="Proteomes" id="UP000034785">
    <property type="component" value="Unassembled WGS sequence"/>
</dbReference>
<dbReference type="SMART" id="SM00448">
    <property type="entry name" value="REC"/>
    <property type="match status" value="1"/>
</dbReference>
<sequence length="134" mass="14759">MNAEIPRVLVIEDDDSIRSLLGALLEGEGMDAISCSNRNEARKLLDSWKAGEGDPDLVLMDLFMPGDPNSVRGVLEGAASFVEEVWRYNPRIQFILMTAAAGVPKVRWAADVVTKPFDCDDLIGAIRLVLEKTR</sequence>
<dbReference type="PROSITE" id="PS50110">
    <property type="entry name" value="RESPONSE_REGULATORY"/>
    <property type="match status" value="1"/>
</dbReference>
<evidence type="ECO:0000256" key="1">
    <source>
        <dbReference type="ARBA" id="ARBA00022553"/>
    </source>
</evidence>
<keyword evidence="1 2" id="KW-0597">Phosphoprotein</keyword>
<dbReference type="EMBL" id="LCEJ01000038">
    <property type="protein sequence ID" value="KKS70019.1"/>
    <property type="molecule type" value="Genomic_DNA"/>
</dbReference>
<proteinExistence type="predicted"/>
<protein>
    <recommendedName>
        <fullName evidence="3">Response regulatory domain-containing protein</fullName>
    </recommendedName>
</protein>
<dbReference type="AlphaFoldDB" id="A0A0G1B9X4"/>
<dbReference type="PANTHER" id="PTHR44591">
    <property type="entry name" value="STRESS RESPONSE REGULATOR PROTEIN 1"/>
    <property type="match status" value="1"/>
</dbReference>
<feature type="domain" description="Response regulatory" evidence="3">
    <location>
        <begin position="7"/>
        <end position="130"/>
    </location>
</feature>
<accession>A0A0G1B9X4</accession>
<dbReference type="Gene3D" id="3.40.50.2300">
    <property type="match status" value="1"/>
</dbReference>
<dbReference type="Pfam" id="PF00072">
    <property type="entry name" value="Response_reg"/>
    <property type="match status" value="1"/>
</dbReference>
<feature type="modified residue" description="4-aspartylphosphate" evidence="2">
    <location>
        <position position="61"/>
    </location>
</feature>
<dbReference type="InterPro" id="IPR011006">
    <property type="entry name" value="CheY-like_superfamily"/>
</dbReference>
<evidence type="ECO:0000313" key="5">
    <source>
        <dbReference type="Proteomes" id="UP000034785"/>
    </source>
</evidence>